<sequence>MLPKIYVSLRFIHVKATITARCFILTLTEQVNTAFCRWHNSAPSELYYLDKYASYEKLNENQAGPIHKFSPLIKFKSICLRRK</sequence>
<protein>
    <submittedName>
        <fullName evidence="1">Putative secreted protein</fullName>
    </submittedName>
</protein>
<reference evidence="1" key="1">
    <citation type="submission" date="2019-09" db="EMBL/GenBank/DDBJ databases">
        <title>Organ-specific transcriptomic study of the physiology of the cattle tick, Rhipicephalus microplus.</title>
        <authorList>
            <person name="Tirloni L."/>
            <person name="Braz G."/>
            <person name="Gandara A.C.P."/>
            <person name="Sabadin G.A."/>
            <person name="da Silva R.M."/>
            <person name="Guizzo M.G."/>
            <person name="Machado J.A."/>
            <person name="Costa E.P."/>
            <person name="Gomes H.F."/>
            <person name="Moraes J."/>
            <person name="Mota M.B.S."/>
            <person name="Mesquita R.D."/>
            <person name="Alvarenga P.H."/>
            <person name="Alves F."/>
            <person name="Seixas A."/>
            <person name="da Fonseca R.N."/>
            <person name="Fogaca A."/>
            <person name="Logullo C."/>
            <person name="Tanaka A."/>
            <person name="Daffre S."/>
            <person name="Termignoni C."/>
            <person name="Vaz I.S.Jr."/>
            <person name="Oliveira P.L."/>
            <person name="Ribeiro J.M."/>
        </authorList>
    </citation>
    <scope>NUCLEOTIDE SEQUENCE</scope>
    <source>
        <strain evidence="1">Porto Alegre</strain>
    </source>
</reference>
<dbReference type="AlphaFoldDB" id="A0A6M2DC03"/>
<dbReference type="EMBL" id="GHWJ01010453">
    <property type="protein sequence ID" value="NOV43190.1"/>
    <property type="molecule type" value="Transcribed_RNA"/>
</dbReference>
<proteinExistence type="predicted"/>
<accession>A0A6M2DC03</accession>
<evidence type="ECO:0000313" key="1">
    <source>
        <dbReference type="EMBL" id="NOV43190.1"/>
    </source>
</evidence>
<name>A0A6M2DC03_RHIMP</name>
<organism evidence="1">
    <name type="scientific">Rhipicephalus microplus</name>
    <name type="common">Cattle tick</name>
    <name type="synonym">Boophilus microplus</name>
    <dbReference type="NCBI Taxonomy" id="6941"/>
    <lineage>
        <taxon>Eukaryota</taxon>
        <taxon>Metazoa</taxon>
        <taxon>Ecdysozoa</taxon>
        <taxon>Arthropoda</taxon>
        <taxon>Chelicerata</taxon>
        <taxon>Arachnida</taxon>
        <taxon>Acari</taxon>
        <taxon>Parasitiformes</taxon>
        <taxon>Ixodida</taxon>
        <taxon>Ixodoidea</taxon>
        <taxon>Ixodidae</taxon>
        <taxon>Rhipicephalinae</taxon>
        <taxon>Rhipicephalus</taxon>
        <taxon>Boophilus</taxon>
    </lineage>
</organism>